<dbReference type="Proteomes" id="UP000199702">
    <property type="component" value="Unassembled WGS sequence"/>
</dbReference>
<keyword evidence="4" id="KW-1185">Reference proteome</keyword>
<evidence type="ECO:0000256" key="1">
    <source>
        <dbReference type="SAM" id="Phobius"/>
    </source>
</evidence>
<evidence type="ECO:0000313" key="3">
    <source>
        <dbReference type="EMBL" id="SEI47543.1"/>
    </source>
</evidence>
<proteinExistence type="predicted"/>
<organism evidence="3 4">
    <name type="scientific">Flavobacterium terrigena</name>
    <dbReference type="NCBI Taxonomy" id="402734"/>
    <lineage>
        <taxon>Bacteria</taxon>
        <taxon>Pseudomonadati</taxon>
        <taxon>Bacteroidota</taxon>
        <taxon>Flavobacteriia</taxon>
        <taxon>Flavobacteriales</taxon>
        <taxon>Flavobacteriaceae</taxon>
        <taxon>Flavobacterium</taxon>
    </lineage>
</organism>
<keyword evidence="1" id="KW-1133">Transmembrane helix</keyword>
<dbReference type="GO" id="GO:0030153">
    <property type="term" value="P:bacteriocin immunity"/>
    <property type="evidence" value="ECO:0007669"/>
    <property type="project" value="InterPro"/>
</dbReference>
<name>A0A1H6QVF1_9FLAO</name>
<dbReference type="AlphaFoldDB" id="A0A1H6QVF1"/>
<gene>
    <name evidence="3" type="ORF">SAMN05660918_0823</name>
</gene>
<dbReference type="EMBL" id="FNYA01000001">
    <property type="protein sequence ID" value="SEI47543.1"/>
    <property type="molecule type" value="Genomic_DNA"/>
</dbReference>
<keyword evidence="1" id="KW-0812">Transmembrane</keyword>
<feature type="transmembrane region" description="Helical" evidence="1">
    <location>
        <begin position="12"/>
        <end position="29"/>
    </location>
</feature>
<sequence length="142" mass="16891">MQFKSGFSKINFTIPLIPVFIILIISIFTEKDINLIIFPALGIYVFIILLFTILFYTTYYEIREDFLIVSLFFYKTKIKTSEIRSIKYSNSIIKTNLYKPGFDHKGIEIRYHKYDDIFISPKNRDQFIAQLQKINPNIEIIK</sequence>
<dbReference type="InterPro" id="IPR009589">
    <property type="entry name" value="PH_YyaB-like"/>
</dbReference>
<dbReference type="RefSeq" id="WP_091308396.1">
    <property type="nucleotide sequence ID" value="NZ_CBCSJU010000001.1"/>
</dbReference>
<protein>
    <submittedName>
        <fullName evidence="3">PH domain-containing protein</fullName>
    </submittedName>
</protein>
<reference evidence="4" key="1">
    <citation type="submission" date="2016-10" db="EMBL/GenBank/DDBJ databases">
        <authorList>
            <person name="Varghese N."/>
            <person name="Submissions S."/>
        </authorList>
    </citation>
    <scope>NUCLEOTIDE SEQUENCE [LARGE SCALE GENOMIC DNA]</scope>
    <source>
        <strain evidence="4">DSM 17934</strain>
    </source>
</reference>
<evidence type="ECO:0000259" key="2">
    <source>
        <dbReference type="Pfam" id="PF06713"/>
    </source>
</evidence>
<dbReference type="STRING" id="402734.SAMN05660918_0823"/>
<dbReference type="Pfam" id="PF06713">
    <property type="entry name" value="bPH_4"/>
    <property type="match status" value="1"/>
</dbReference>
<feature type="domain" description="Uncharacterized protein YyaB-like PH" evidence="2">
    <location>
        <begin position="58"/>
        <end position="135"/>
    </location>
</feature>
<evidence type="ECO:0000313" key="4">
    <source>
        <dbReference type="Proteomes" id="UP000199702"/>
    </source>
</evidence>
<feature type="transmembrane region" description="Helical" evidence="1">
    <location>
        <begin position="35"/>
        <end position="56"/>
    </location>
</feature>
<dbReference type="OrthoDB" id="1437824at2"/>
<keyword evidence="1" id="KW-0472">Membrane</keyword>
<accession>A0A1H6QVF1</accession>